<dbReference type="PANTHER" id="PTHR44029">
    <property type="entry name" value="DNAJ HOMOLOG SUBFAMILY C MEMBER 21"/>
    <property type="match status" value="1"/>
</dbReference>
<gene>
    <name evidence="7" type="primary">Dnajc21</name>
    <name evidence="7" type="ORF">GLABRA_R08099</name>
</gene>
<protein>
    <recommendedName>
        <fullName evidence="4">DnaJ homolog subfamily C member 21</fullName>
    </recommendedName>
</protein>
<feature type="compositionally biased region" description="Basic and acidic residues" evidence="5">
    <location>
        <begin position="292"/>
        <end position="305"/>
    </location>
</feature>
<dbReference type="InterPro" id="IPR018253">
    <property type="entry name" value="DnaJ_domain_CS"/>
</dbReference>
<dbReference type="InterPro" id="IPR001623">
    <property type="entry name" value="DnaJ_domain"/>
</dbReference>
<evidence type="ECO:0000256" key="2">
    <source>
        <dbReference type="ARBA" id="ARBA00022771"/>
    </source>
</evidence>
<reference evidence="7 8" key="1">
    <citation type="submission" date="2019-09" db="EMBL/GenBank/DDBJ databases">
        <title>Bird 10,000 Genomes (B10K) Project - Family phase.</title>
        <authorList>
            <person name="Zhang G."/>
        </authorList>
    </citation>
    <scope>NUCLEOTIDE SEQUENCE [LARGE SCALE GENOMIC DNA]</scope>
    <source>
        <strain evidence="7">B10K-DU-008-63</strain>
    </source>
</reference>
<dbReference type="InterPro" id="IPR022755">
    <property type="entry name" value="Znf_C2H2_jaz"/>
</dbReference>
<dbReference type="Proteomes" id="UP000591073">
    <property type="component" value="Unassembled WGS sequence"/>
</dbReference>
<dbReference type="SMART" id="SM00355">
    <property type="entry name" value="ZnF_C2H2"/>
    <property type="match status" value="2"/>
</dbReference>
<keyword evidence="8" id="KW-1185">Reference proteome</keyword>
<dbReference type="PRINTS" id="PR00625">
    <property type="entry name" value="JDOMAIN"/>
</dbReference>
<dbReference type="AlphaFoldDB" id="A0A7L0RQ13"/>
<feature type="non-terminal residue" evidence="7">
    <location>
        <position position="538"/>
    </location>
</feature>
<dbReference type="InterPro" id="IPR054076">
    <property type="entry name" value="ZUO1-like_ZHD"/>
</dbReference>
<dbReference type="Gene3D" id="1.10.287.110">
    <property type="entry name" value="DnaJ domain"/>
    <property type="match status" value="1"/>
</dbReference>
<dbReference type="InterPro" id="IPR013087">
    <property type="entry name" value="Znf_C2H2_type"/>
</dbReference>
<dbReference type="OrthoDB" id="5894at2759"/>
<evidence type="ECO:0000256" key="3">
    <source>
        <dbReference type="ARBA" id="ARBA00022833"/>
    </source>
</evidence>
<feature type="region of interest" description="Disordered" evidence="5">
    <location>
        <begin position="513"/>
        <end position="538"/>
    </location>
</feature>
<dbReference type="FunFam" id="1.10.287.110:FF:000046">
    <property type="entry name" value="dnaJ homolog subfamily C member 21"/>
    <property type="match status" value="1"/>
</dbReference>
<dbReference type="PANTHER" id="PTHR44029:SF1">
    <property type="entry name" value="DNAJ HOMOLOG SUBFAMILY C MEMBER 21"/>
    <property type="match status" value="1"/>
</dbReference>
<feature type="region of interest" description="Disordered" evidence="5">
    <location>
        <begin position="349"/>
        <end position="488"/>
    </location>
</feature>
<name>A0A7L0RQ13_GLABR</name>
<feature type="domain" description="J" evidence="6">
    <location>
        <begin position="3"/>
        <end position="69"/>
    </location>
</feature>
<proteinExistence type="predicted"/>
<keyword evidence="3" id="KW-0862">Zinc</keyword>
<dbReference type="InterPro" id="IPR036869">
    <property type="entry name" value="J_dom_sf"/>
</dbReference>
<feature type="non-terminal residue" evidence="7">
    <location>
        <position position="1"/>
    </location>
</feature>
<organism evidence="7 8">
    <name type="scientific">Glaucidium brasilianum</name>
    <name type="common">Ferruginous pygmy-owl</name>
    <dbReference type="NCBI Taxonomy" id="78217"/>
    <lineage>
        <taxon>Eukaryota</taxon>
        <taxon>Metazoa</taxon>
        <taxon>Chordata</taxon>
        <taxon>Craniata</taxon>
        <taxon>Vertebrata</taxon>
        <taxon>Euteleostomi</taxon>
        <taxon>Archelosauria</taxon>
        <taxon>Archosauria</taxon>
        <taxon>Dinosauria</taxon>
        <taxon>Saurischia</taxon>
        <taxon>Theropoda</taxon>
        <taxon>Coelurosauria</taxon>
        <taxon>Aves</taxon>
        <taxon>Neognathae</taxon>
        <taxon>Neoaves</taxon>
        <taxon>Telluraves</taxon>
        <taxon>Strigiformes</taxon>
        <taxon>Strigidae</taxon>
        <taxon>Glaucidium</taxon>
    </lineage>
</organism>
<dbReference type="CDD" id="cd06257">
    <property type="entry name" value="DnaJ"/>
    <property type="match status" value="1"/>
</dbReference>
<evidence type="ECO:0000313" key="7">
    <source>
        <dbReference type="EMBL" id="NXL32083.1"/>
    </source>
</evidence>
<dbReference type="PROSITE" id="PS50076">
    <property type="entry name" value="DNAJ_2"/>
    <property type="match status" value="1"/>
</dbReference>
<dbReference type="Pfam" id="PF21884">
    <property type="entry name" value="ZUO1-like_ZHD"/>
    <property type="match status" value="1"/>
</dbReference>
<dbReference type="Gene3D" id="3.30.160.60">
    <property type="entry name" value="Classic Zinc Finger"/>
    <property type="match status" value="1"/>
</dbReference>
<dbReference type="PROSITE" id="PS00028">
    <property type="entry name" value="ZINC_FINGER_C2H2_1"/>
    <property type="match status" value="2"/>
</dbReference>
<feature type="compositionally biased region" description="Basic and acidic residues" evidence="5">
    <location>
        <begin position="401"/>
        <end position="424"/>
    </location>
</feature>
<dbReference type="GO" id="GO:0003676">
    <property type="term" value="F:nucleic acid binding"/>
    <property type="evidence" value="ECO:0007669"/>
    <property type="project" value="InterPro"/>
</dbReference>
<dbReference type="EMBL" id="VXAP01000143">
    <property type="protein sequence ID" value="NXL32083.1"/>
    <property type="molecule type" value="Genomic_DNA"/>
</dbReference>
<dbReference type="SMART" id="SM00271">
    <property type="entry name" value="DnaJ"/>
    <property type="match status" value="1"/>
</dbReference>
<dbReference type="Pfam" id="PF00226">
    <property type="entry name" value="DnaJ"/>
    <property type="match status" value="1"/>
</dbReference>
<feature type="compositionally biased region" description="Polar residues" evidence="5">
    <location>
        <begin position="440"/>
        <end position="452"/>
    </location>
</feature>
<evidence type="ECO:0000259" key="6">
    <source>
        <dbReference type="PROSITE" id="PS50076"/>
    </source>
</evidence>
<feature type="compositionally biased region" description="Acidic residues" evidence="5">
    <location>
        <begin position="281"/>
        <end position="291"/>
    </location>
</feature>
<evidence type="ECO:0000256" key="1">
    <source>
        <dbReference type="ARBA" id="ARBA00022723"/>
    </source>
</evidence>
<feature type="compositionally biased region" description="Basic residues" evidence="5">
    <location>
        <begin position="461"/>
        <end position="470"/>
    </location>
</feature>
<keyword evidence="2" id="KW-0863">Zinc-finger</keyword>
<dbReference type="SUPFAM" id="SSF46565">
    <property type="entry name" value="Chaperone J-domain"/>
    <property type="match status" value="1"/>
</dbReference>
<dbReference type="Pfam" id="PF12171">
    <property type="entry name" value="zf-C2H2_jaz"/>
    <property type="match status" value="1"/>
</dbReference>
<dbReference type="GO" id="GO:0008270">
    <property type="term" value="F:zinc ion binding"/>
    <property type="evidence" value="ECO:0007669"/>
    <property type="project" value="UniProtKB-KW"/>
</dbReference>
<feature type="compositionally biased region" description="Basic residues" evidence="5">
    <location>
        <begin position="529"/>
        <end position="538"/>
    </location>
</feature>
<evidence type="ECO:0000313" key="8">
    <source>
        <dbReference type="Proteomes" id="UP000591073"/>
    </source>
</evidence>
<keyword evidence="1" id="KW-0479">Metal-binding</keyword>
<dbReference type="InterPro" id="IPR003604">
    <property type="entry name" value="Matrin/U1-like-C_Znf_C2H2"/>
</dbReference>
<dbReference type="InterPro" id="IPR036236">
    <property type="entry name" value="Znf_C2H2_sf"/>
</dbReference>
<dbReference type="GO" id="GO:0005737">
    <property type="term" value="C:cytoplasm"/>
    <property type="evidence" value="ECO:0007669"/>
    <property type="project" value="TreeGrafter"/>
</dbReference>
<accession>A0A7L0RQ13</accession>
<dbReference type="InterPro" id="IPR051964">
    <property type="entry name" value="Chaperone_stress_response"/>
</dbReference>
<comment type="caution">
    <text evidence="7">The sequence shown here is derived from an EMBL/GenBank/DDBJ whole genome shotgun (WGS) entry which is preliminary data.</text>
</comment>
<feature type="compositionally biased region" description="Basic residues" evidence="5">
    <location>
        <begin position="383"/>
        <end position="393"/>
    </location>
</feature>
<dbReference type="SUPFAM" id="SSF57667">
    <property type="entry name" value="beta-beta-alpha zinc fingers"/>
    <property type="match status" value="1"/>
</dbReference>
<dbReference type="PROSITE" id="PS00636">
    <property type="entry name" value="DNAJ_1"/>
    <property type="match status" value="1"/>
</dbReference>
<evidence type="ECO:0000256" key="5">
    <source>
        <dbReference type="SAM" id="MobiDB-lite"/>
    </source>
</evidence>
<sequence length="538" mass="62829">MKCHYEVLGVKRDASEEELKRAYRRLALRWHPDKNLENAEEAAEQFKLIQAAYDVLSDPQERAWYDNHREALLKGGVDGDYQDDSLDLLRYFTVSCYSGYGDDEKGFFTVYRQVFEKIAKEEMEYMTQEDTELFPTFGYSQSDYDTVVHPFYAYWQSFCTQKNFAWKEEYDTRQASNRWEKRAMEKENKKTREKAKKERNELVRQLVAFIRKRDKRVQAHRKLVEEQNAEKTRKAEEFRRQQKLKQAKLAEQYKEQSWITMSDLERELQEMEAQYEKEFGDGSEDEDELEEQETKGIEDKQHGETEEAEFLDGLYCPACDKLLKSKKMMKNHEKSKKHREMVALLRQQLEEEEGKFPVSLDDASGIRTEEEEEPTEEDMPKQKLSKKQRKKQKIMMTYENTLDRSTDEETVEQKEVPGVDKDSGSAEELVDGQRCAVSEDASTTEDVSQVNEAKSEAKSSTKPKGKKAKDAKKSAQASSEHPTMNEVPIHCVTCNCAFPSRNKLFEHLKATGHAKATQAPAVSKAVNTRNKKEKRKNR</sequence>
<evidence type="ECO:0000256" key="4">
    <source>
        <dbReference type="ARBA" id="ARBA00074367"/>
    </source>
</evidence>
<feature type="region of interest" description="Disordered" evidence="5">
    <location>
        <begin position="275"/>
        <end position="308"/>
    </location>
</feature>
<dbReference type="SMART" id="SM00451">
    <property type="entry name" value="ZnF_U1"/>
    <property type="match status" value="2"/>
</dbReference>